<dbReference type="InterPro" id="IPR004154">
    <property type="entry name" value="Anticodon-bd"/>
</dbReference>
<comment type="catalytic activity">
    <reaction evidence="11">
        <text>tRNA(His) + L-histidine + ATP = L-histidyl-tRNA(His) + AMP + diphosphate + H(+)</text>
        <dbReference type="Rhea" id="RHEA:17313"/>
        <dbReference type="Rhea" id="RHEA-COMP:9665"/>
        <dbReference type="Rhea" id="RHEA-COMP:9689"/>
        <dbReference type="ChEBI" id="CHEBI:15378"/>
        <dbReference type="ChEBI" id="CHEBI:30616"/>
        <dbReference type="ChEBI" id="CHEBI:33019"/>
        <dbReference type="ChEBI" id="CHEBI:57595"/>
        <dbReference type="ChEBI" id="CHEBI:78442"/>
        <dbReference type="ChEBI" id="CHEBI:78527"/>
        <dbReference type="ChEBI" id="CHEBI:456215"/>
        <dbReference type="EC" id="6.1.1.21"/>
    </reaction>
</comment>
<dbReference type="PIRSF" id="PIRSF001549">
    <property type="entry name" value="His-tRNA_synth"/>
    <property type="match status" value="1"/>
</dbReference>
<proteinExistence type="inferred from homology"/>
<comment type="caution">
    <text evidence="14">The sequence shown here is derived from an EMBL/GenBank/DDBJ whole genome shotgun (WGS) entry which is preliminary data.</text>
</comment>
<dbReference type="PANTHER" id="PTHR11476">
    <property type="entry name" value="HISTIDYL-TRNA SYNTHETASE"/>
    <property type="match status" value="1"/>
</dbReference>
<comment type="subunit">
    <text evidence="2">Homodimer.</text>
</comment>
<evidence type="ECO:0000256" key="4">
    <source>
        <dbReference type="ARBA" id="ARBA00017399"/>
    </source>
</evidence>
<evidence type="ECO:0000256" key="9">
    <source>
        <dbReference type="ARBA" id="ARBA00022917"/>
    </source>
</evidence>
<dbReference type="InterPro" id="IPR045864">
    <property type="entry name" value="aa-tRNA-synth_II/BPL/LPL"/>
</dbReference>
<dbReference type="RefSeq" id="WP_169035662.1">
    <property type="nucleotide sequence ID" value="NZ_LANA01000001.1"/>
</dbReference>
<dbReference type="Pfam" id="PF03129">
    <property type="entry name" value="HGTP_anticodon"/>
    <property type="match status" value="1"/>
</dbReference>
<accession>A0ABX1SZ80</accession>
<evidence type="ECO:0000256" key="2">
    <source>
        <dbReference type="ARBA" id="ARBA00011738"/>
    </source>
</evidence>
<comment type="similarity">
    <text evidence="1">Belongs to the class-II aminoacyl-tRNA synthetase family.</text>
</comment>
<evidence type="ECO:0000256" key="3">
    <source>
        <dbReference type="ARBA" id="ARBA00012815"/>
    </source>
</evidence>
<evidence type="ECO:0000259" key="13">
    <source>
        <dbReference type="PROSITE" id="PS50862"/>
    </source>
</evidence>
<dbReference type="EMBL" id="LANA01000001">
    <property type="protein sequence ID" value="NMN67150.1"/>
    <property type="molecule type" value="Genomic_DNA"/>
</dbReference>
<evidence type="ECO:0000313" key="14">
    <source>
        <dbReference type="EMBL" id="NMN67150.1"/>
    </source>
</evidence>
<dbReference type="Gene3D" id="3.40.50.800">
    <property type="entry name" value="Anticodon-binding domain"/>
    <property type="match status" value="1"/>
</dbReference>
<evidence type="ECO:0000313" key="15">
    <source>
        <dbReference type="Proteomes" id="UP001166004"/>
    </source>
</evidence>
<gene>
    <name evidence="14" type="ORF">VP91_00002870</name>
</gene>
<dbReference type="Proteomes" id="UP001166004">
    <property type="component" value="Unassembled WGS sequence"/>
</dbReference>
<dbReference type="CDD" id="cd00773">
    <property type="entry name" value="HisRS-like_core"/>
    <property type="match status" value="1"/>
</dbReference>
<organism evidence="14 15">
    <name type="scientific">Pelagibacter ubique</name>
    <dbReference type="NCBI Taxonomy" id="198252"/>
    <lineage>
        <taxon>Bacteria</taxon>
        <taxon>Pseudomonadati</taxon>
        <taxon>Pseudomonadota</taxon>
        <taxon>Alphaproteobacteria</taxon>
        <taxon>Candidatus Pelagibacterales</taxon>
        <taxon>Candidatus Pelagibacteraceae</taxon>
        <taxon>Candidatus Pelagibacter</taxon>
    </lineage>
</organism>
<dbReference type="SUPFAM" id="SSF52954">
    <property type="entry name" value="Class II aaRS ABD-related"/>
    <property type="match status" value="1"/>
</dbReference>
<reference evidence="14 15" key="1">
    <citation type="submission" date="2019-07" db="EMBL/GenBank/DDBJ databases">
        <title>SAR11 Genome Evolution.</title>
        <authorList>
            <person name="Giovannoni S."/>
        </authorList>
    </citation>
    <scope>NUCLEOTIDE SEQUENCE [LARGE SCALE GENOMIC DNA]</scope>
    <source>
        <strain evidence="14 15">HTCC9565</strain>
    </source>
</reference>
<evidence type="ECO:0000256" key="8">
    <source>
        <dbReference type="ARBA" id="ARBA00022840"/>
    </source>
</evidence>
<evidence type="ECO:0000256" key="12">
    <source>
        <dbReference type="NCBIfam" id="TIGR00442"/>
    </source>
</evidence>
<keyword evidence="9" id="KW-0648">Protein biosynthesis</keyword>
<sequence length="465" mass="52702">MNKENKLIPGLPLGFEDKWNKKLILKKKLINIIENNFVKFGFEPLETPSFEISENIGSFLADDDSNLMSDVFSFKDGEKNITLRYDLSSPLARFVAQNNQELPLPYKRYAIQNVFRNEKAGNARYREFTQADCDIVGNVNPAQANAELCNLITSTLIECGLKKDQFVVNISNRKIIQGLIEELKIPDDKKIKVMRAIDKLDKPGFGLKGVEDLLKKERADVSGAITKGADLTEDQASQIINFLKVKDLRELKENLKNPLSQEGIEELEDLMEIVSYGDYLDQIKTNFTIVRGLAYYDGFCVETNLNFKTTNNKGKQVDIGSICSGGQYNKLISRFKGVDIPGTGVSIGVDRLLFAMMQLDQIEVNEKKPVIICVMDEKYLINYYEILKVLRDKDINSEIFLDSKKNLGKQLTYANKKQCPVAVICGENEFKDNTITIKNLLGVKGENNQITFPKENLINEIKKFI</sequence>
<dbReference type="InterPro" id="IPR041715">
    <property type="entry name" value="HisRS-like_core"/>
</dbReference>
<dbReference type="Gene3D" id="3.30.930.10">
    <property type="entry name" value="Bira Bifunctional Protein, Domain 2"/>
    <property type="match status" value="1"/>
</dbReference>
<keyword evidence="5" id="KW-0963">Cytoplasm</keyword>
<name>A0ABX1SZ80_PELUQ</name>
<evidence type="ECO:0000256" key="1">
    <source>
        <dbReference type="ARBA" id="ARBA00008226"/>
    </source>
</evidence>
<dbReference type="PROSITE" id="PS50862">
    <property type="entry name" value="AA_TRNA_LIGASE_II"/>
    <property type="match status" value="1"/>
</dbReference>
<dbReference type="Pfam" id="PF13393">
    <property type="entry name" value="tRNA-synt_His"/>
    <property type="match status" value="1"/>
</dbReference>
<dbReference type="SUPFAM" id="SSF55681">
    <property type="entry name" value="Class II aaRS and biotin synthetases"/>
    <property type="match status" value="1"/>
</dbReference>
<evidence type="ECO:0000256" key="5">
    <source>
        <dbReference type="ARBA" id="ARBA00022490"/>
    </source>
</evidence>
<evidence type="ECO:0000256" key="11">
    <source>
        <dbReference type="ARBA" id="ARBA00047639"/>
    </source>
</evidence>
<feature type="domain" description="Aminoacyl-transfer RNA synthetases class-II family profile" evidence="13">
    <location>
        <begin position="25"/>
        <end position="369"/>
    </location>
</feature>
<dbReference type="EC" id="6.1.1.21" evidence="3 12"/>
<keyword evidence="7" id="KW-0547">Nucleotide-binding</keyword>
<dbReference type="InterPro" id="IPR036621">
    <property type="entry name" value="Anticodon-bd_dom_sf"/>
</dbReference>
<protein>
    <recommendedName>
        <fullName evidence="4 12">Histidine--tRNA ligase</fullName>
        <ecNumber evidence="3 12">6.1.1.21</ecNumber>
    </recommendedName>
</protein>
<evidence type="ECO:0000256" key="6">
    <source>
        <dbReference type="ARBA" id="ARBA00022598"/>
    </source>
</evidence>
<dbReference type="InterPro" id="IPR015807">
    <property type="entry name" value="His-tRNA-ligase"/>
</dbReference>
<evidence type="ECO:0000256" key="10">
    <source>
        <dbReference type="ARBA" id="ARBA00023146"/>
    </source>
</evidence>
<keyword evidence="6" id="KW-0436">Ligase</keyword>
<dbReference type="InterPro" id="IPR004516">
    <property type="entry name" value="HisRS/HisZ"/>
</dbReference>
<dbReference type="InterPro" id="IPR006195">
    <property type="entry name" value="aa-tRNA-synth_II"/>
</dbReference>
<evidence type="ECO:0000256" key="7">
    <source>
        <dbReference type="ARBA" id="ARBA00022741"/>
    </source>
</evidence>
<keyword evidence="10" id="KW-0030">Aminoacyl-tRNA synthetase</keyword>
<dbReference type="PANTHER" id="PTHR11476:SF7">
    <property type="entry name" value="HISTIDINE--TRNA LIGASE"/>
    <property type="match status" value="1"/>
</dbReference>
<keyword evidence="8" id="KW-0067">ATP-binding</keyword>
<keyword evidence="15" id="KW-1185">Reference proteome</keyword>
<dbReference type="NCBIfam" id="TIGR00442">
    <property type="entry name" value="hisS"/>
    <property type="match status" value="1"/>
</dbReference>